<evidence type="ECO:0000259" key="3">
    <source>
        <dbReference type="Pfam" id="PF25898"/>
    </source>
</evidence>
<dbReference type="InterPro" id="IPR058831">
    <property type="entry name" value="LolA-like_dom_2nd"/>
</dbReference>
<keyword evidence="5" id="KW-1185">Reference proteome</keyword>
<dbReference type="AlphaFoldDB" id="A0A6P7SVF4"/>
<name>A0A6P7SVF4_9MOLL</name>
<dbReference type="Pfam" id="PF25899">
    <property type="entry name" value="DUF7959"/>
    <property type="match status" value="1"/>
</dbReference>
<dbReference type="RefSeq" id="XP_029642218.1">
    <property type="nucleotide sequence ID" value="XM_029786358.2"/>
</dbReference>
<evidence type="ECO:0000256" key="2">
    <source>
        <dbReference type="SAM" id="SignalP"/>
    </source>
</evidence>
<gene>
    <name evidence="6" type="primary">LOC115216787</name>
</gene>
<keyword evidence="2" id="KW-0732">Signal</keyword>
<dbReference type="Pfam" id="PF25898">
    <property type="entry name" value="LolA_2nd_metazoa"/>
    <property type="match status" value="2"/>
</dbReference>
<dbReference type="KEGG" id="osn:115216787"/>
<dbReference type="Proteomes" id="UP000515154">
    <property type="component" value="Linkage group LG10"/>
</dbReference>
<dbReference type="PANTHER" id="PTHR36902:SF1">
    <property type="entry name" value="ENRICHED IN SURFACE-LABELED PROTEOME PROTEIN 9"/>
    <property type="match status" value="1"/>
</dbReference>
<organism evidence="5 6">
    <name type="scientific">Octopus sinensis</name>
    <name type="common">East Asian common octopus</name>
    <dbReference type="NCBI Taxonomy" id="2607531"/>
    <lineage>
        <taxon>Eukaryota</taxon>
        <taxon>Metazoa</taxon>
        <taxon>Spiralia</taxon>
        <taxon>Lophotrochozoa</taxon>
        <taxon>Mollusca</taxon>
        <taxon>Cephalopoda</taxon>
        <taxon>Coleoidea</taxon>
        <taxon>Octopodiformes</taxon>
        <taxon>Octopoda</taxon>
        <taxon>Incirrata</taxon>
        <taxon>Octopodidae</taxon>
        <taxon>Octopus</taxon>
    </lineage>
</organism>
<feature type="chain" id="PRO_5028432804" evidence="2">
    <location>
        <begin position="25"/>
        <end position="594"/>
    </location>
</feature>
<feature type="domain" description="DUF7959" evidence="4">
    <location>
        <begin position="452"/>
        <end position="539"/>
    </location>
</feature>
<accession>A0A6P7SVF4</accession>
<keyword evidence="1" id="KW-0812">Transmembrane</keyword>
<protein>
    <submittedName>
        <fullName evidence="6">Uncharacterized protein LOC115216787</fullName>
    </submittedName>
</protein>
<evidence type="ECO:0000313" key="5">
    <source>
        <dbReference type="Proteomes" id="UP000515154"/>
    </source>
</evidence>
<evidence type="ECO:0000313" key="6">
    <source>
        <dbReference type="RefSeq" id="XP_029642218.1"/>
    </source>
</evidence>
<sequence>MEGFQKFSVFLLFIIMTTFTRVFCKPCTNAIGSLASVMPKQSDQFYFQMEMTDAIAKNTTQSLEYYDGKTNQGLIDLQGSDRTLVYYNLATHKVRTVLPNKGKCTVSDISQSIYNPRPRLNSRSISGVAALFFKSQDLEERCLGIARVRGIWCYHWKLTMKDESTSFEMDWYFSDPQWSTATQENSVPVRFMVKGSVKGNKDAFQNYYDFFQFRKNLDGLGQIFETTPGIACYEQKKTKKMPNIPNVFSAYLEYYDEEMERLVSLKENFDRDFRLSMITYVNLVTKSQDDQANIVINDFNEDVAYNINSEKGSCRLTGVSKDLTDKKKSRQLTMASSGQFFGLKNGNLTYQGIRKVRDMDCDVWVGKVSDEHLKDYITEIYFSTISELDNGIETKGQLVGFSAFMSEENKWQAEYFFDLFGFSEVEPSFENYDVSSCFKKKMQTISLAIEEQYKIIVDLHASQFKLRLTTALISIMKLSPLRIQKLQLLDAVKGYKIQFDVTEPVNFNGGKGKRTSLIDALNLLSAALKKKELKVQLGSQYVGQLTTVPIQGHLNITVYTPLTYGKGSMAALGICMTIIGFLMVFLAVKLMNRG</sequence>
<feature type="signal peptide" evidence="2">
    <location>
        <begin position="1"/>
        <end position="24"/>
    </location>
</feature>
<keyword evidence="1" id="KW-0472">Membrane</keyword>
<evidence type="ECO:0000259" key="4">
    <source>
        <dbReference type="Pfam" id="PF25899"/>
    </source>
</evidence>
<feature type="transmembrane region" description="Helical" evidence="1">
    <location>
        <begin position="569"/>
        <end position="588"/>
    </location>
</feature>
<dbReference type="PANTHER" id="PTHR36902">
    <property type="entry name" value="ENRICHED IN SURFACE-LABELED PROTEOME PROTEIN 9"/>
    <property type="match status" value="1"/>
</dbReference>
<proteinExistence type="predicted"/>
<feature type="domain" description="LolA-like" evidence="3">
    <location>
        <begin position="228"/>
        <end position="438"/>
    </location>
</feature>
<evidence type="ECO:0000256" key="1">
    <source>
        <dbReference type="SAM" id="Phobius"/>
    </source>
</evidence>
<dbReference type="InterPro" id="IPR058265">
    <property type="entry name" value="DUF7959"/>
</dbReference>
<keyword evidence="1" id="KW-1133">Transmembrane helix</keyword>
<reference evidence="6" key="1">
    <citation type="submission" date="2025-08" db="UniProtKB">
        <authorList>
            <consortium name="RefSeq"/>
        </authorList>
    </citation>
    <scope>IDENTIFICATION</scope>
</reference>
<feature type="domain" description="LolA-like" evidence="3">
    <location>
        <begin position="36"/>
        <end position="215"/>
    </location>
</feature>